<keyword evidence="3" id="KW-1185">Reference proteome</keyword>
<sequence length="72" mass="7930">MGGSTRAVASLDVLLLPRSAALGSAGRITCGSLWLVLDFSKREDFQWQVSKEPLAAMVDDEELVSVLDQHRW</sequence>
<feature type="chain" id="PRO_5038956455" evidence="1">
    <location>
        <begin position="22"/>
        <end position="72"/>
    </location>
</feature>
<evidence type="ECO:0000256" key="1">
    <source>
        <dbReference type="SAM" id="SignalP"/>
    </source>
</evidence>
<dbReference type="EMBL" id="CP097509">
    <property type="protein sequence ID" value="URE21755.1"/>
    <property type="molecule type" value="Genomic_DNA"/>
</dbReference>
<dbReference type="AlphaFoldDB" id="A0A9E7KNM0"/>
<reference evidence="2" key="1">
    <citation type="submission" date="2022-05" db="EMBL/GenBank/DDBJ databases">
        <title>The Musa troglodytarum L. genome provides insights into the mechanism of non-climacteric behaviour and enrichment of carotenoids.</title>
        <authorList>
            <person name="Wang J."/>
        </authorList>
    </citation>
    <scope>NUCLEOTIDE SEQUENCE</scope>
    <source>
        <tissue evidence="2">Leaf</tissue>
    </source>
</reference>
<keyword evidence="1" id="KW-0732">Signal</keyword>
<accession>A0A9E7KNM0</accession>
<gene>
    <name evidence="2" type="ORF">MUK42_37122</name>
</gene>
<protein>
    <submittedName>
        <fullName evidence="2">Uncharacterized protein</fullName>
    </submittedName>
</protein>
<dbReference type="Proteomes" id="UP001055439">
    <property type="component" value="Chromosome 7"/>
</dbReference>
<feature type="signal peptide" evidence="1">
    <location>
        <begin position="1"/>
        <end position="21"/>
    </location>
</feature>
<organism evidence="2 3">
    <name type="scientific">Musa troglodytarum</name>
    <name type="common">fe'i banana</name>
    <dbReference type="NCBI Taxonomy" id="320322"/>
    <lineage>
        <taxon>Eukaryota</taxon>
        <taxon>Viridiplantae</taxon>
        <taxon>Streptophyta</taxon>
        <taxon>Embryophyta</taxon>
        <taxon>Tracheophyta</taxon>
        <taxon>Spermatophyta</taxon>
        <taxon>Magnoliopsida</taxon>
        <taxon>Liliopsida</taxon>
        <taxon>Zingiberales</taxon>
        <taxon>Musaceae</taxon>
        <taxon>Musa</taxon>
    </lineage>
</organism>
<evidence type="ECO:0000313" key="3">
    <source>
        <dbReference type="Proteomes" id="UP001055439"/>
    </source>
</evidence>
<name>A0A9E7KNM0_9LILI</name>
<evidence type="ECO:0000313" key="2">
    <source>
        <dbReference type="EMBL" id="URE21755.1"/>
    </source>
</evidence>
<proteinExistence type="predicted"/>